<evidence type="ECO:0000313" key="2">
    <source>
        <dbReference type="Proteomes" id="UP000198995"/>
    </source>
</evidence>
<organism evidence="1 2">
    <name type="scientific">Peptococcus niger</name>
    <dbReference type="NCBI Taxonomy" id="2741"/>
    <lineage>
        <taxon>Bacteria</taxon>
        <taxon>Bacillati</taxon>
        <taxon>Bacillota</taxon>
        <taxon>Clostridia</taxon>
        <taxon>Eubacteriales</taxon>
        <taxon>Peptococcaceae</taxon>
        <taxon>Peptococcus</taxon>
    </lineage>
</organism>
<dbReference type="Pfam" id="PF12668">
    <property type="entry name" value="DUF3791"/>
    <property type="match status" value="1"/>
</dbReference>
<reference evidence="1 2" key="1">
    <citation type="submission" date="2016-10" db="EMBL/GenBank/DDBJ databases">
        <authorList>
            <person name="de Groot N.N."/>
        </authorList>
    </citation>
    <scope>NUCLEOTIDE SEQUENCE [LARGE SCALE GENOMIC DNA]</scope>
    <source>
        <strain evidence="1 2">DSM 20475</strain>
    </source>
</reference>
<dbReference type="EMBL" id="FNAF01000024">
    <property type="protein sequence ID" value="SDE14308.1"/>
    <property type="molecule type" value="Genomic_DNA"/>
</dbReference>
<dbReference type="OrthoDB" id="7068343at2"/>
<dbReference type="STRING" id="2741.SAMN04489866_1247"/>
<keyword evidence="2" id="KW-1185">Reference proteome</keyword>
<dbReference type="AlphaFoldDB" id="A0A1G7AHA3"/>
<gene>
    <name evidence="1" type="ORF">SAMN04489866_1247</name>
</gene>
<dbReference type="Proteomes" id="UP000198995">
    <property type="component" value="Unassembled WGS sequence"/>
</dbReference>
<sequence length="65" mass="7697">MTKAEEFLIFYLERYRYYKGLSGEDVEKLFQSKGVSEYILRHFGALHVMSEEAVINEIDEFLSEP</sequence>
<protein>
    <recommendedName>
        <fullName evidence="3">DUF3791 domain-containing protein</fullName>
    </recommendedName>
</protein>
<evidence type="ECO:0008006" key="3">
    <source>
        <dbReference type="Google" id="ProtNLM"/>
    </source>
</evidence>
<dbReference type="InterPro" id="IPR024269">
    <property type="entry name" value="DUF3791"/>
</dbReference>
<accession>A0A1G7AHA3</accession>
<evidence type="ECO:0000313" key="1">
    <source>
        <dbReference type="EMBL" id="SDE14308.1"/>
    </source>
</evidence>
<proteinExistence type="predicted"/>
<name>A0A1G7AHA3_PEPNI</name>
<dbReference type="RefSeq" id="WP_091792470.1">
    <property type="nucleotide sequence ID" value="NZ_FNAF01000024.1"/>
</dbReference>